<evidence type="ECO:0000313" key="3">
    <source>
        <dbReference type="EMBL" id="TMI77346.1"/>
    </source>
</evidence>
<protein>
    <recommendedName>
        <fullName evidence="2">DUF112 domain-containing protein</fullName>
    </recommendedName>
</protein>
<evidence type="ECO:0000259" key="2">
    <source>
        <dbReference type="Pfam" id="PF01970"/>
    </source>
</evidence>
<reference evidence="3 4" key="1">
    <citation type="journal article" date="2019" name="Nat. Microbiol.">
        <title>Mediterranean grassland soil C-N compound turnover is dependent on rainfall and depth, and is mediated by genomically divergent microorganisms.</title>
        <authorList>
            <person name="Diamond S."/>
            <person name="Andeer P.F."/>
            <person name="Li Z."/>
            <person name="Crits-Christoph A."/>
            <person name="Burstein D."/>
            <person name="Anantharaman K."/>
            <person name="Lane K.R."/>
            <person name="Thomas B.C."/>
            <person name="Pan C."/>
            <person name="Northen T.R."/>
            <person name="Banfield J.F."/>
        </authorList>
    </citation>
    <scope>NUCLEOTIDE SEQUENCE [LARGE SCALE GENOMIC DNA]</scope>
    <source>
        <strain evidence="3">NP_8</strain>
    </source>
</reference>
<dbReference type="Pfam" id="PF01970">
    <property type="entry name" value="TctA"/>
    <property type="match status" value="1"/>
</dbReference>
<name>A0A537J2S5_9BACT</name>
<feature type="non-terminal residue" evidence="3">
    <location>
        <position position="1"/>
    </location>
</feature>
<dbReference type="InterPro" id="IPR002823">
    <property type="entry name" value="DUF112_TM"/>
</dbReference>
<dbReference type="AlphaFoldDB" id="A0A537J2S5"/>
<feature type="transmembrane region" description="Helical" evidence="1">
    <location>
        <begin position="45"/>
        <end position="62"/>
    </location>
</feature>
<gene>
    <name evidence="3" type="ORF">E6H05_00215</name>
</gene>
<feature type="domain" description="DUF112" evidence="2">
    <location>
        <begin position="1"/>
        <end position="73"/>
    </location>
</feature>
<dbReference type="PANTHER" id="PTHR35342">
    <property type="entry name" value="TRICARBOXYLIC TRANSPORT PROTEIN"/>
    <property type="match status" value="1"/>
</dbReference>
<feature type="transmembrane region" description="Helical" evidence="1">
    <location>
        <begin position="69"/>
        <end position="87"/>
    </location>
</feature>
<comment type="caution">
    <text evidence="3">The sequence shown here is derived from an EMBL/GenBank/DDBJ whole genome shotgun (WGS) entry which is preliminary data.</text>
</comment>
<evidence type="ECO:0000313" key="4">
    <source>
        <dbReference type="Proteomes" id="UP000318834"/>
    </source>
</evidence>
<proteinExistence type="predicted"/>
<organism evidence="3 4">
    <name type="scientific">Candidatus Segetimicrobium genomatis</name>
    <dbReference type="NCBI Taxonomy" id="2569760"/>
    <lineage>
        <taxon>Bacteria</taxon>
        <taxon>Bacillati</taxon>
        <taxon>Candidatus Sysuimicrobiota</taxon>
        <taxon>Candidatus Sysuimicrobiia</taxon>
        <taxon>Candidatus Sysuimicrobiales</taxon>
        <taxon>Candidatus Segetimicrobiaceae</taxon>
        <taxon>Candidatus Segetimicrobium</taxon>
    </lineage>
</organism>
<accession>A0A537J2S5</accession>
<keyword evidence="1" id="KW-1133">Transmembrane helix</keyword>
<dbReference type="EMBL" id="VBAP01000003">
    <property type="protein sequence ID" value="TMI77346.1"/>
    <property type="molecule type" value="Genomic_DNA"/>
</dbReference>
<dbReference type="Proteomes" id="UP000318834">
    <property type="component" value="Unassembled WGS sequence"/>
</dbReference>
<keyword evidence="1" id="KW-0472">Membrane</keyword>
<sequence>NIITVVASFVFLNRLARLTNIRGALLIPFLALLTFLGAYTSNNSLNDIVVALVFGGLGYLMVRYRWPRAPLVLGLVLGEVAERYLWISVARYGSAWLARPIVVLLILLVVGVIGSSLRQQRTLPTGQGAAGAT</sequence>
<feature type="transmembrane region" description="Helical" evidence="1">
    <location>
        <begin position="93"/>
        <end position="113"/>
    </location>
</feature>
<dbReference type="PANTHER" id="PTHR35342:SF5">
    <property type="entry name" value="TRICARBOXYLIC TRANSPORT PROTEIN"/>
    <property type="match status" value="1"/>
</dbReference>
<evidence type="ECO:0000256" key="1">
    <source>
        <dbReference type="SAM" id="Phobius"/>
    </source>
</evidence>
<feature type="transmembrane region" description="Helical" evidence="1">
    <location>
        <begin position="21"/>
        <end position="39"/>
    </location>
</feature>
<keyword evidence="1" id="KW-0812">Transmembrane</keyword>